<comment type="caution">
    <text evidence="2">The sequence shown here is derived from an EMBL/GenBank/DDBJ whole genome shotgun (WGS) entry which is preliminary data.</text>
</comment>
<dbReference type="CDD" id="cd11336">
    <property type="entry name" value="AmyAc_MTSase"/>
    <property type="match status" value="1"/>
</dbReference>
<name>A0A023D5U2_ACIMT</name>
<dbReference type="AlphaFoldDB" id="A0A023D5U2"/>
<organism evidence="2 3">
    <name type="scientific">Acidomonas methanolica NBRC 104435</name>
    <dbReference type="NCBI Taxonomy" id="1231351"/>
    <lineage>
        <taxon>Bacteria</taxon>
        <taxon>Pseudomonadati</taxon>
        <taxon>Pseudomonadota</taxon>
        <taxon>Alphaproteobacteria</taxon>
        <taxon>Acetobacterales</taxon>
        <taxon>Acetobacteraceae</taxon>
        <taxon>Acidomonas</taxon>
    </lineage>
</organism>
<dbReference type="InterPro" id="IPR012767">
    <property type="entry name" value="Trehalose_TreY"/>
</dbReference>
<protein>
    <submittedName>
        <fullName evidence="2">1,4-alpha-D-glucan 1-alpha-D-glucosylmutase</fullName>
    </submittedName>
</protein>
<dbReference type="GO" id="GO:0047470">
    <property type="term" value="F:(1,4)-alpha-D-glucan 1-alpha-D-glucosylmutase activity"/>
    <property type="evidence" value="ECO:0007669"/>
    <property type="project" value="TreeGrafter"/>
</dbReference>
<gene>
    <name evidence="2" type="ORF">Amme_061_006</name>
</gene>
<dbReference type="InterPro" id="IPR006047">
    <property type="entry name" value="GH13_cat_dom"/>
</dbReference>
<proteinExistence type="predicted"/>
<evidence type="ECO:0000259" key="1">
    <source>
        <dbReference type="SMART" id="SM00642"/>
    </source>
</evidence>
<dbReference type="PANTHER" id="PTHR10357:SF216">
    <property type="entry name" value="MALTOOLIGOSYL TREHALOSE SYNTHASE-RELATED"/>
    <property type="match status" value="1"/>
</dbReference>
<dbReference type="NCBIfam" id="TIGR02401">
    <property type="entry name" value="trehalose_TreY"/>
    <property type="match status" value="1"/>
</dbReference>
<keyword evidence="3" id="KW-1185">Reference proteome</keyword>
<evidence type="ECO:0000313" key="3">
    <source>
        <dbReference type="Proteomes" id="UP000019760"/>
    </source>
</evidence>
<dbReference type="RefSeq" id="WP_042059351.1">
    <property type="nucleotide sequence ID" value="NZ_BAND01000061.1"/>
</dbReference>
<dbReference type="SMART" id="SM00642">
    <property type="entry name" value="Aamy"/>
    <property type="match status" value="1"/>
</dbReference>
<reference evidence="2 3" key="2">
    <citation type="journal article" date="2014" name="FEMS Microbiol. Lett.">
        <title>Draft genomic DNA sequence of the facultatively methylotrophic bacterium Acidomonas methanolica type strain MB58.</title>
        <authorList>
            <person name="Higashiura N."/>
            <person name="Hadano H."/>
            <person name="Hirakawa H."/>
            <person name="Matsutani M."/>
            <person name="Takabe S."/>
            <person name="Matsushita K."/>
            <person name="Azuma Y."/>
        </authorList>
    </citation>
    <scope>NUCLEOTIDE SEQUENCE [LARGE SCALE GENOMIC DNA]</scope>
    <source>
        <strain evidence="2 3">MB58</strain>
    </source>
</reference>
<reference evidence="3" key="1">
    <citation type="journal article" date="2014" name="FEMS Microbiol. Lett.">
        <title>Draft Genomic DNA Sequence of the Facultatively Methylotrophic Bacterium Acidomonas methanolica type strain MB58.</title>
        <authorList>
            <person name="Higashiura N."/>
            <person name="Hadano H."/>
            <person name="Hirakawa H."/>
            <person name="Matsutani M."/>
            <person name="Takabe S."/>
            <person name="Matsushita K."/>
            <person name="Azuma Y."/>
        </authorList>
    </citation>
    <scope>NUCLEOTIDE SEQUENCE [LARGE SCALE GENOMIC DNA]</scope>
    <source>
        <strain evidence="3">MB58</strain>
    </source>
</reference>
<dbReference type="Gene3D" id="3.30.750.90">
    <property type="match status" value="1"/>
</dbReference>
<feature type="domain" description="Glycosyl hydrolase family 13 catalytic" evidence="1">
    <location>
        <begin position="23"/>
        <end position="481"/>
    </location>
</feature>
<dbReference type="GO" id="GO:0030980">
    <property type="term" value="P:alpha-glucan catabolic process"/>
    <property type="evidence" value="ECO:0007669"/>
    <property type="project" value="TreeGrafter"/>
</dbReference>
<evidence type="ECO:0000313" key="2">
    <source>
        <dbReference type="EMBL" id="GAJ29454.1"/>
    </source>
</evidence>
<dbReference type="EMBL" id="BAND01000061">
    <property type="protein sequence ID" value="GAJ29454.1"/>
    <property type="molecule type" value="Genomic_DNA"/>
</dbReference>
<sequence>MTTTPDAPRPEPQIPALRATARLQFHRRFTLHDAAKIVPYFAALGISHLYASPLLSAAPGSTHGYDTADWQRLDPDRGGEEGLRALVAALRAHEMGLILDIVPNHMGVGPHNRWWQDVLAHGLQSRYARFFDIDWTPPDPALKEKILLPVLGAPLDEVLDKGEIALHFAPRLGGFMLHYGDHRFPVAPDDTRQILAVAAADAPAHSLAEWFESSAGADAQAKVSAVFAQGTPVGRAHLAELLDRQHYRLAWWRTGDDRLNWRRFFDVTSLAALRMEDEAVFDETHALIFDLYRDGLIDGVRIDHVDGLARPAEYCRRLRERLETSRAARPAGLRAAPTIHVEKILEETESLPEIWDVTGTTGYDFLDQVSLVLHDPEASLPLTAFWERFGPSAYRTVQRAARLEKMESSFYGETNRLIDLLAEAAERLAPGRDFTRHAIATVLEAILLGFPVYRSYFADRLPPDAQKADRRVLAHAVTDARRHLPPYRRPLLGWIHDLLRGDLAGLEPEAWGEIITRFEHLTAPLTAKSGEDTAFYRYNRLLSRNDVGCDPSRIAATPDWFHERMQARLDAFPRALLVTATHDHKRGEDARARLMLLGEAKAAWPETAESWFALNAAHRAKLADGLAPSRADELFIYQTLIAAWPLHEAETAALPDRLWAYWQKALREAARHTSWSLPDEAYETACRAFLAALLDANGPFRPELERFVARLAPAAALNGLAQTLLRVTVPGVPDLYQGTEFWDHSLVDPDNRRPVDFDARDKALAETLPFAALATSWRNGAIKQRLIATVLRHRKAYPDLFAEGRYTPLPAIGDLAEHVLAFRRDHEDQSLLVIAPRLPLALSPDDALSTPRTAWNGTRLPVEGRWKSLLDETVYEPGESLAELGRILPLDVLVPDSMATDSMATGDRVPA</sequence>
<accession>A0A023D5U2</accession>
<dbReference type="GO" id="GO:0005992">
    <property type="term" value="P:trehalose biosynthetic process"/>
    <property type="evidence" value="ECO:0007669"/>
    <property type="project" value="TreeGrafter"/>
</dbReference>
<dbReference type="PANTHER" id="PTHR10357">
    <property type="entry name" value="ALPHA-AMYLASE FAMILY MEMBER"/>
    <property type="match status" value="1"/>
</dbReference>
<dbReference type="Proteomes" id="UP000019760">
    <property type="component" value="Unassembled WGS sequence"/>
</dbReference>
<dbReference type="InterPro" id="IPR013797">
    <property type="entry name" value="Maltooligo_trehalose_synth_4"/>
</dbReference>
<dbReference type="Gene3D" id="1.10.10.470">
    <property type="entry name" value="Maltooligosyl trehalose synthase, domain 4"/>
    <property type="match status" value="1"/>
</dbReference>
<dbReference type="InterPro" id="IPR017853">
    <property type="entry name" value="GH"/>
</dbReference>
<dbReference type="Pfam" id="PF00128">
    <property type="entry name" value="Alpha-amylase"/>
    <property type="match status" value="1"/>
</dbReference>
<dbReference type="OrthoDB" id="9761577at2"/>
<dbReference type="Gene3D" id="3.20.20.80">
    <property type="entry name" value="Glycosidases"/>
    <property type="match status" value="2"/>
</dbReference>
<dbReference type="Gene3D" id="3.30.1590.10">
    <property type="entry name" value="Maltooligosyl trehalose synthase, domain 2"/>
    <property type="match status" value="1"/>
</dbReference>
<dbReference type="SUPFAM" id="SSF51445">
    <property type="entry name" value="(Trans)glycosidases"/>
    <property type="match status" value="1"/>
</dbReference>